<evidence type="ECO:0000256" key="1">
    <source>
        <dbReference type="SAM" id="MobiDB-lite"/>
    </source>
</evidence>
<gene>
    <name evidence="2" type="ORF">Z517_09425</name>
</gene>
<dbReference type="GeneID" id="25308915"/>
<reference evidence="2 3" key="1">
    <citation type="submission" date="2015-01" db="EMBL/GenBank/DDBJ databases">
        <title>The Genome Sequence of Fonsecaea pedrosoi CBS 271.37.</title>
        <authorList>
            <consortium name="The Broad Institute Genomics Platform"/>
            <person name="Cuomo C."/>
            <person name="de Hoog S."/>
            <person name="Gorbushina A."/>
            <person name="Stielow B."/>
            <person name="Teixiera M."/>
            <person name="Abouelleil A."/>
            <person name="Chapman S.B."/>
            <person name="Priest M."/>
            <person name="Young S.K."/>
            <person name="Wortman J."/>
            <person name="Nusbaum C."/>
            <person name="Birren B."/>
        </authorList>
    </citation>
    <scope>NUCLEOTIDE SEQUENCE [LARGE SCALE GENOMIC DNA]</scope>
    <source>
        <strain evidence="2 3">CBS 271.37</strain>
    </source>
</reference>
<name>A0A0D2DH34_9EURO</name>
<dbReference type="Proteomes" id="UP000053029">
    <property type="component" value="Unassembled WGS sequence"/>
</dbReference>
<dbReference type="RefSeq" id="XP_013280789.1">
    <property type="nucleotide sequence ID" value="XM_013425335.1"/>
</dbReference>
<evidence type="ECO:0000313" key="3">
    <source>
        <dbReference type="Proteomes" id="UP000053029"/>
    </source>
</evidence>
<evidence type="ECO:0000313" key="2">
    <source>
        <dbReference type="EMBL" id="KIW76981.1"/>
    </source>
</evidence>
<protein>
    <submittedName>
        <fullName evidence="2">Uncharacterized protein</fullName>
    </submittedName>
</protein>
<dbReference type="OrthoDB" id="4119116at2759"/>
<dbReference type="VEuPathDB" id="FungiDB:Z517_09425"/>
<dbReference type="EMBL" id="KN846974">
    <property type="protein sequence ID" value="KIW76981.1"/>
    <property type="molecule type" value="Genomic_DNA"/>
</dbReference>
<dbReference type="HOGENOM" id="CLU_844770_0_0_1"/>
<accession>A0A0D2DH34</accession>
<feature type="region of interest" description="Disordered" evidence="1">
    <location>
        <begin position="337"/>
        <end position="361"/>
    </location>
</feature>
<organism evidence="2 3">
    <name type="scientific">Fonsecaea pedrosoi CBS 271.37</name>
    <dbReference type="NCBI Taxonomy" id="1442368"/>
    <lineage>
        <taxon>Eukaryota</taxon>
        <taxon>Fungi</taxon>
        <taxon>Dikarya</taxon>
        <taxon>Ascomycota</taxon>
        <taxon>Pezizomycotina</taxon>
        <taxon>Eurotiomycetes</taxon>
        <taxon>Chaetothyriomycetidae</taxon>
        <taxon>Chaetothyriales</taxon>
        <taxon>Herpotrichiellaceae</taxon>
        <taxon>Fonsecaea</taxon>
    </lineage>
</organism>
<feature type="compositionally biased region" description="Basic and acidic residues" evidence="1">
    <location>
        <begin position="337"/>
        <end position="351"/>
    </location>
</feature>
<proteinExistence type="predicted"/>
<keyword evidence="3" id="KW-1185">Reference proteome</keyword>
<sequence>MEKDMDTSLPHMEVDDNKFKLMRSLLVMCTLSSLLGSHSECGDTRMLEDLLSREVTAWLPQVGTEDYESLQDPHTEHGISWCGLTSEFVAAFPQVLPEGVERSNALERLQDQLRSQLRHNLDRMSQITDSPQEPPVQPIRQFVCDEFTWEMNVWLVLYSSAIIPFCGRSGSELWNLQNRNLGQLADFLGTAHLFSKPLTEKTLTATGLRDWVEKLEFVFCGPAEGLPSTPTPDLIYVVAVYRSKEKDKAYIKHLQSLPCLSTLGKSPSPDNGLWDYRAILEISRSSFTEDDLLVRKRRPLHFLPLYPGEEAIRRWKSILETSEKLLVHRCPRPLLRDSSESDNRDAFKEAELIQGSTTEGN</sequence>
<dbReference type="AlphaFoldDB" id="A0A0D2DH34"/>